<dbReference type="EMBL" id="JAOPHQ010000863">
    <property type="protein sequence ID" value="KAK0153158.1"/>
    <property type="molecule type" value="Genomic_DNA"/>
</dbReference>
<evidence type="ECO:0000313" key="2">
    <source>
        <dbReference type="EMBL" id="KAK0153158.1"/>
    </source>
</evidence>
<protein>
    <recommendedName>
        <fullName evidence="4">Sterile alpha motif domain containing 3</fullName>
    </recommendedName>
</protein>
<feature type="region of interest" description="Disordered" evidence="1">
    <location>
        <begin position="417"/>
        <end position="437"/>
    </location>
</feature>
<evidence type="ECO:0008006" key="4">
    <source>
        <dbReference type="Google" id="ProtNLM"/>
    </source>
</evidence>
<keyword evidence="3" id="KW-1185">Reference proteome</keyword>
<sequence>MKMGILEKLADKIFSLRAYPDKHQIEAVSSELVQKHPCLKEPGSGTGYQGWAVSLKYKLGNYRSKLRHAGCNEVSVNRKRGREEDGDRSCPSLKKPKRGEVNYVPDHPENHDDDTLEGERSGMVNEMKKRSKDMTFIRQKMDLTFSLRRKEIVDQQPMVSEIQERWPALFSQEQFYRVTTKELSGTFRSASDEYSTRLLKLYRAKTGAIGREMEKLLDKLDHQTSDIGVHRRNTSLQGLPLFLREDSEKLFRKCLLSLNLAPPSCFYQETDPDDNQTRGLKIGILTVLEDDGHCPHRSPRPPHCVCLAVWPALCLNINFPKENRYTFEVIETIFMKLSTNCTQRVRSLKTKLLLGVSKEAGDGGLCSGWISGGPGRSSLCLGFSVSVASELLRQAWKLSGWYGSPLWQSDCHSWSSSSSDDDDHHGDEGGVGTRSACVKQGAVTVEEVQRAA</sequence>
<name>A0AA47N673_MERPO</name>
<gene>
    <name evidence="2" type="ORF">N1851_005175</name>
</gene>
<dbReference type="AlphaFoldDB" id="A0AA47N673"/>
<proteinExistence type="predicted"/>
<evidence type="ECO:0000256" key="1">
    <source>
        <dbReference type="SAM" id="MobiDB-lite"/>
    </source>
</evidence>
<comment type="caution">
    <text evidence="2">The sequence shown here is derived from an EMBL/GenBank/DDBJ whole genome shotgun (WGS) entry which is preliminary data.</text>
</comment>
<reference evidence="2" key="1">
    <citation type="journal article" date="2023" name="Front. Mar. Sci.">
        <title>A new Merluccius polli reference genome to investigate the effects of global change in West African waters.</title>
        <authorList>
            <person name="Mateo J.L."/>
            <person name="Blanco-Fernandez C."/>
            <person name="Garcia-Vazquez E."/>
            <person name="Machado-Schiaffino G."/>
        </authorList>
    </citation>
    <scope>NUCLEOTIDE SEQUENCE</scope>
    <source>
        <strain evidence="2">C29</strain>
        <tissue evidence="2">Fin</tissue>
    </source>
</reference>
<organism evidence="2 3">
    <name type="scientific">Merluccius polli</name>
    <name type="common">Benguela hake</name>
    <name type="synonym">Merluccius cadenati</name>
    <dbReference type="NCBI Taxonomy" id="89951"/>
    <lineage>
        <taxon>Eukaryota</taxon>
        <taxon>Metazoa</taxon>
        <taxon>Chordata</taxon>
        <taxon>Craniata</taxon>
        <taxon>Vertebrata</taxon>
        <taxon>Euteleostomi</taxon>
        <taxon>Actinopterygii</taxon>
        <taxon>Neopterygii</taxon>
        <taxon>Teleostei</taxon>
        <taxon>Neoteleostei</taxon>
        <taxon>Acanthomorphata</taxon>
        <taxon>Zeiogadaria</taxon>
        <taxon>Gadariae</taxon>
        <taxon>Gadiformes</taxon>
        <taxon>Gadoidei</taxon>
        <taxon>Merlucciidae</taxon>
        <taxon>Merluccius</taxon>
    </lineage>
</organism>
<accession>A0AA47N673</accession>
<evidence type="ECO:0000313" key="3">
    <source>
        <dbReference type="Proteomes" id="UP001174136"/>
    </source>
</evidence>
<feature type="region of interest" description="Disordered" evidence="1">
    <location>
        <begin position="78"/>
        <end position="118"/>
    </location>
</feature>
<dbReference type="PANTHER" id="PTHR31025">
    <property type="entry name" value="SI:CH211-196P9.1-RELATED"/>
    <property type="match status" value="1"/>
</dbReference>
<dbReference type="Proteomes" id="UP001174136">
    <property type="component" value="Unassembled WGS sequence"/>
</dbReference>
<dbReference type="PANTHER" id="PTHR31025:SF27">
    <property type="entry name" value="SI:CH211-193K19.2-RELATED"/>
    <property type="match status" value="1"/>
</dbReference>